<accession>A0AA36M6J9</accession>
<proteinExistence type="predicted"/>
<organism evidence="1 2">
    <name type="scientific">Cylicocyclus nassatus</name>
    <name type="common">Nematode worm</name>
    <dbReference type="NCBI Taxonomy" id="53992"/>
    <lineage>
        <taxon>Eukaryota</taxon>
        <taxon>Metazoa</taxon>
        <taxon>Ecdysozoa</taxon>
        <taxon>Nematoda</taxon>
        <taxon>Chromadorea</taxon>
        <taxon>Rhabditida</taxon>
        <taxon>Rhabditina</taxon>
        <taxon>Rhabditomorpha</taxon>
        <taxon>Strongyloidea</taxon>
        <taxon>Strongylidae</taxon>
        <taxon>Cylicocyclus</taxon>
    </lineage>
</organism>
<evidence type="ECO:0000313" key="1">
    <source>
        <dbReference type="EMBL" id="CAJ0599585.1"/>
    </source>
</evidence>
<reference evidence="1" key="1">
    <citation type="submission" date="2023-07" db="EMBL/GenBank/DDBJ databases">
        <authorList>
            <consortium name="CYATHOMIX"/>
        </authorList>
    </citation>
    <scope>NUCLEOTIDE SEQUENCE</scope>
    <source>
        <strain evidence="1">N/A</strain>
    </source>
</reference>
<evidence type="ECO:0000313" key="2">
    <source>
        <dbReference type="Proteomes" id="UP001176961"/>
    </source>
</evidence>
<gene>
    <name evidence="1" type="ORF">CYNAS_LOCUS11568</name>
</gene>
<dbReference type="Proteomes" id="UP001176961">
    <property type="component" value="Unassembled WGS sequence"/>
</dbReference>
<sequence>MVGKQPNDTELNDFNELIGDFLSSILDHMEIPHHLIFNCNLAKNRESIHNPRKSFGVSQVTKIEGDGIFNITTLAELFTDVAREVIVGIEKVRVLKGFDWL</sequence>
<name>A0AA36M6J9_CYLNA</name>
<keyword evidence="2" id="KW-1185">Reference proteome</keyword>
<protein>
    <submittedName>
        <fullName evidence="1">Uncharacterized protein</fullName>
    </submittedName>
</protein>
<dbReference type="EMBL" id="CATQJL010000223">
    <property type="protein sequence ID" value="CAJ0599585.1"/>
    <property type="molecule type" value="Genomic_DNA"/>
</dbReference>
<comment type="caution">
    <text evidence="1">The sequence shown here is derived from an EMBL/GenBank/DDBJ whole genome shotgun (WGS) entry which is preliminary data.</text>
</comment>
<dbReference type="AlphaFoldDB" id="A0AA36M6J9"/>